<accession>A0A1R3V0X8</accession>
<evidence type="ECO:0000313" key="9">
    <source>
        <dbReference type="Proteomes" id="UP000188388"/>
    </source>
</evidence>
<dbReference type="InterPro" id="IPR003715">
    <property type="entry name" value="Poly_export_N"/>
</dbReference>
<name>A0A1R3V0X8_9HYPH</name>
<feature type="domain" description="AprE-like long alpha-helical hairpin" evidence="7">
    <location>
        <begin position="176"/>
        <end position="359"/>
    </location>
</feature>
<feature type="chain" id="PRO_5012119417" evidence="4">
    <location>
        <begin position="22"/>
        <end position="432"/>
    </location>
</feature>
<dbReference type="PANTHER" id="PTHR33619">
    <property type="entry name" value="POLYSACCHARIDE EXPORT PROTEIN GFCE-RELATED"/>
    <property type="match status" value="1"/>
</dbReference>
<evidence type="ECO:0000256" key="4">
    <source>
        <dbReference type="SAM" id="SignalP"/>
    </source>
</evidence>
<evidence type="ECO:0000256" key="3">
    <source>
        <dbReference type="SAM" id="MobiDB-lite"/>
    </source>
</evidence>
<dbReference type="STRING" id="1631249.BQ8794_130035"/>
<dbReference type="Proteomes" id="UP000188388">
    <property type="component" value="Unassembled WGS sequence"/>
</dbReference>
<dbReference type="InterPro" id="IPR049712">
    <property type="entry name" value="Poly_export"/>
</dbReference>
<evidence type="ECO:0000259" key="5">
    <source>
        <dbReference type="Pfam" id="PF02563"/>
    </source>
</evidence>
<keyword evidence="1 4" id="KW-0732">Signal</keyword>
<dbReference type="InterPro" id="IPR019554">
    <property type="entry name" value="Soluble_ligand-bd"/>
</dbReference>
<dbReference type="AlphaFoldDB" id="A0A1R3V0X8"/>
<feature type="domain" description="Polysaccharide export protein N-terminal" evidence="5">
    <location>
        <begin position="35"/>
        <end position="99"/>
    </location>
</feature>
<organism evidence="8 9">
    <name type="scientific">Mesorhizobium prunaredense</name>
    <dbReference type="NCBI Taxonomy" id="1631249"/>
    <lineage>
        <taxon>Bacteria</taxon>
        <taxon>Pseudomonadati</taxon>
        <taxon>Pseudomonadota</taxon>
        <taxon>Alphaproteobacteria</taxon>
        <taxon>Hyphomicrobiales</taxon>
        <taxon>Phyllobacteriaceae</taxon>
        <taxon>Mesorhizobium</taxon>
    </lineage>
</organism>
<proteinExistence type="predicted"/>
<gene>
    <name evidence="8" type="ORF">BQ8794_130035</name>
</gene>
<evidence type="ECO:0000256" key="1">
    <source>
        <dbReference type="ARBA" id="ARBA00022729"/>
    </source>
</evidence>
<keyword evidence="2" id="KW-0175">Coiled coil</keyword>
<dbReference type="GO" id="GO:0015159">
    <property type="term" value="F:polysaccharide transmembrane transporter activity"/>
    <property type="evidence" value="ECO:0007669"/>
    <property type="project" value="InterPro"/>
</dbReference>
<feature type="region of interest" description="Disordered" evidence="3">
    <location>
        <begin position="380"/>
        <end position="402"/>
    </location>
</feature>
<dbReference type="PANTHER" id="PTHR33619:SF3">
    <property type="entry name" value="POLYSACCHARIDE EXPORT PROTEIN GFCE-RELATED"/>
    <property type="match status" value="1"/>
</dbReference>
<feature type="signal peptide" evidence="4">
    <location>
        <begin position="1"/>
        <end position="21"/>
    </location>
</feature>
<evidence type="ECO:0000256" key="2">
    <source>
        <dbReference type="SAM" id="Coils"/>
    </source>
</evidence>
<sequence>MKLLRSLLSALSMTMASTRLASFAGAIALIPTAALADYKLQPGDALEVSVPGIPDFRQRLQIGVDGEVNLALVGAVQVSGLSIQQAQEIIAGSLASKQYRQGTADGREITHLIQADQVFISVAEYRPIYVYGDVARPGEYIFRPGMTVRQAVAVAGGYSAAQVRIANPLMEAADFRSEYKALWAQFATEQARIWRLRTELGEEVEHVENVPVPEALAERLKQAAIAHIEARLSDSEKDKELLRRAVEQTSLQLELLSEKKKKDEEGSKADTDDYESVRTLLQKGLAPTTRLSEARRAVLMSSTQLLETIVQASNIERQRGEYVRQLNKIDSERQIAALGELQGAYMNLAQISARLEGTAQKLALTGQAQSTLLTAAGRPEMTVHRKREQGAETLPGSEDLGLAPGDVVEVVLPKADFAGAVAPSPRGSAVPN</sequence>
<dbReference type="Gene3D" id="3.10.560.10">
    <property type="entry name" value="Outer membrane lipoprotein wza domain like"/>
    <property type="match status" value="1"/>
</dbReference>
<reference evidence="9" key="1">
    <citation type="submission" date="2017-01" db="EMBL/GenBank/DDBJ databases">
        <authorList>
            <person name="Brunel B."/>
        </authorList>
    </citation>
    <scope>NUCLEOTIDE SEQUENCE [LARGE SCALE GENOMIC DNA]</scope>
</reference>
<evidence type="ECO:0000313" key="8">
    <source>
        <dbReference type="EMBL" id="SIT53551.1"/>
    </source>
</evidence>
<dbReference type="RefSeq" id="WP_167378622.1">
    <property type="nucleotide sequence ID" value="NZ_FTPD01000005.1"/>
</dbReference>
<evidence type="ECO:0000259" key="6">
    <source>
        <dbReference type="Pfam" id="PF10531"/>
    </source>
</evidence>
<feature type="coiled-coil region" evidence="2">
    <location>
        <begin position="225"/>
        <end position="259"/>
    </location>
</feature>
<dbReference type="Pfam" id="PF02563">
    <property type="entry name" value="Poly_export"/>
    <property type="match status" value="1"/>
</dbReference>
<protein>
    <submittedName>
        <fullName evidence="8">Polysaccharide export protein</fullName>
    </submittedName>
</protein>
<feature type="domain" description="Soluble ligand binding" evidence="6">
    <location>
        <begin position="128"/>
        <end position="160"/>
    </location>
</feature>
<dbReference type="Pfam" id="PF25994">
    <property type="entry name" value="HH_AprE"/>
    <property type="match status" value="1"/>
</dbReference>
<dbReference type="EMBL" id="FTPD01000005">
    <property type="protein sequence ID" value="SIT53551.1"/>
    <property type="molecule type" value="Genomic_DNA"/>
</dbReference>
<evidence type="ECO:0000259" key="7">
    <source>
        <dbReference type="Pfam" id="PF25994"/>
    </source>
</evidence>
<dbReference type="InterPro" id="IPR058781">
    <property type="entry name" value="HH_AprE-like"/>
</dbReference>
<keyword evidence="9" id="KW-1185">Reference proteome</keyword>
<dbReference type="Pfam" id="PF10531">
    <property type="entry name" value="SLBB"/>
    <property type="match status" value="1"/>
</dbReference>